<comment type="cofactor">
    <cofactor evidence="1">
        <name>pyridoxal 5'-phosphate</name>
        <dbReference type="ChEBI" id="CHEBI:597326"/>
    </cofactor>
</comment>
<accession>A0A2H0BY47</accession>
<dbReference type="AlphaFoldDB" id="A0A2H0BY47"/>
<proteinExistence type="inferred from homology"/>
<dbReference type="GO" id="GO:0006535">
    <property type="term" value="P:cysteine biosynthetic process from serine"/>
    <property type="evidence" value="ECO:0007669"/>
    <property type="project" value="InterPro"/>
</dbReference>
<evidence type="ECO:0000313" key="5">
    <source>
        <dbReference type="EMBL" id="PIP62541.1"/>
    </source>
</evidence>
<organism evidence="5 6">
    <name type="scientific">Candidatus Roizmanbacteria bacterium CG22_combo_CG10-13_8_21_14_all_35_9</name>
    <dbReference type="NCBI Taxonomy" id="1974861"/>
    <lineage>
        <taxon>Bacteria</taxon>
        <taxon>Candidatus Roizmaniibacteriota</taxon>
    </lineage>
</organism>
<dbReference type="GO" id="GO:0016765">
    <property type="term" value="F:transferase activity, transferring alkyl or aryl (other than methyl) groups"/>
    <property type="evidence" value="ECO:0007669"/>
    <property type="project" value="UniProtKB-ARBA"/>
</dbReference>
<dbReference type="InterPro" id="IPR036052">
    <property type="entry name" value="TrpB-like_PALP_sf"/>
</dbReference>
<comment type="caution">
    <text evidence="5">The sequence shown here is derived from an EMBL/GenBank/DDBJ whole genome shotgun (WGS) entry which is preliminary data.</text>
</comment>
<dbReference type="InterPro" id="IPR050214">
    <property type="entry name" value="Cys_Synth/Cystath_Beta-Synth"/>
</dbReference>
<dbReference type="EMBL" id="PCTB01000067">
    <property type="protein sequence ID" value="PIP62541.1"/>
    <property type="molecule type" value="Genomic_DNA"/>
</dbReference>
<dbReference type="FunFam" id="3.40.50.1100:FF:000118">
    <property type="entry name" value="Related to CYS4-cystathionine beta-synthase"/>
    <property type="match status" value="1"/>
</dbReference>
<reference evidence="5 6" key="1">
    <citation type="submission" date="2017-09" db="EMBL/GenBank/DDBJ databases">
        <title>Depth-based differentiation of microbial function through sediment-hosted aquifers and enrichment of novel symbionts in the deep terrestrial subsurface.</title>
        <authorList>
            <person name="Probst A.J."/>
            <person name="Ladd B."/>
            <person name="Jarett J.K."/>
            <person name="Geller-Mcgrath D.E."/>
            <person name="Sieber C.M."/>
            <person name="Emerson J.B."/>
            <person name="Anantharaman K."/>
            <person name="Thomas B.C."/>
            <person name="Malmstrom R."/>
            <person name="Stieglmeier M."/>
            <person name="Klingl A."/>
            <person name="Woyke T."/>
            <person name="Ryan C.M."/>
            <person name="Banfield J.F."/>
        </authorList>
    </citation>
    <scope>NUCLEOTIDE SEQUENCE [LARGE SCALE GENOMIC DNA]</scope>
    <source>
        <strain evidence="5">CG22_combo_CG10-13_8_21_14_all_35_9</strain>
    </source>
</reference>
<dbReference type="Pfam" id="PF00291">
    <property type="entry name" value="PALP"/>
    <property type="match status" value="1"/>
</dbReference>
<evidence type="ECO:0000259" key="4">
    <source>
        <dbReference type="Pfam" id="PF00291"/>
    </source>
</evidence>
<feature type="domain" description="Tryptophan synthase beta chain-like PALP" evidence="4">
    <location>
        <begin position="7"/>
        <end position="302"/>
    </location>
</feature>
<evidence type="ECO:0000313" key="6">
    <source>
        <dbReference type="Proteomes" id="UP000231021"/>
    </source>
</evidence>
<dbReference type="InterPro" id="IPR001216">
    <property type="entry name" value="P-phosphate_BS"/>
</dbReference>
<dbReference type="InterPro" id="IPR001926">
    <property type="entry name" value="TrpB-like_PALP"/>
</dbReference>
<protein>
    <submittedName>
        <fullName evidence="5">Cystathionine beta-synthase</fullName>
    </submittedName>
</protein>
<evidence type="ECO:0000256" key="3">
    <source>
        <dbReference type="ARBA" id="ARBA00022898"/>
    </source>
</evidence>
<dbReference type="FunFam" id="3.40.50.1100:FF:000003">
    <property type="entry name" value="Cystathionine beta-synthase"/>
    <property type="match status" value="1"/>
</dbReference>
<dbReference type="CDD" id="cd01561">
    <property type="entry name" value="CBS_like"/>
    <property type="match status" value="1"/>
</dbReference>
<name>A0A2H0BY47_9BACT</name>
<dbReference type="PANTHER" id="PTHR10314">
    <property type="entry name" value="CYSTATHIONINE BETA-SYNTHASE"/>
    <property type="match status" value="1"/>
</dbReference>
<sequence length="325" mass="35971">MIYNNILELIGNTPLVKINKLNPNPQVILLAKLEFFNPGGSIKDRIALVMIESAEKRKILLKNDVVIEATGAGNTGLGLAITSAVKGYKTILVIPDKVSEEKRNLLRAYGAKVVVAPTAVPPEDERSYYKVTEKLVKETPKAFQPNQYFNPDNPKAHYMTTGPEIWKETKGKVTHVIVGMGTGGTITGIGRFLKKKNSNIKIIGVDPIGSIFYQYFKTGKYPKRLKAWKMEGIGEDFIPKTIDFSVIDDVIKVNDEQAFLTARSLAKKEGILIGGTSGAALYAAQKVSKNLKKGMVVVIFPDSGRSYLSKFYSDEWMKNNGFNNY</sequence>
<evidence type="ECO:0000256" key="1">
    <source>
        <dbReference type="ARBA" id="ARBA00001933"/>
    </source>
</evidence>
<keyword evidence="3" id="KW-0663">Pyridoxal phosphate</keyword>
<dbReference type="Proteomes" id="UP000231021">
    <property type="component" value="Unassembled WGS sequence"/>
</dbReference>
<dbReference type="Gene3D" id="3.40.50.1100">
    <property type="match status" value="2"/>
</dbReference>
<gene>
    <name evidence="5" type="ORF">COW98_03460</name>
</gene>
<comment type="similarity">
    <text evidence="2">Belongs to the cysteine synthase/cystathionine beta-synthase family.</text>
</comment>
<dbReference type="SUPFAM" id="SSF53686">
    <property type="entry name" value="Tryptophan synthase beta subunit-like PLP-dependent enzymes"/>
    <property type="match status" value="1"/>
</dbReference>
<evidence type="ECO:0000256" key="2">
    <source>
        <dbReference type="ARBA" id="ARBA00007103"/>
    </source>
</evidence>
<dbReference type="PROSITE" id="PS00901">
    <property type="entry name" value="CYS_SYNTHASE"/>
    <property type="match status" value="1"/>
</dbReference>